<dbReference type="Pfam" id="PF05257">
    <property type="entry name" value="CHAP"/>
    <property type="match status" value="1"/>
</dbReference>
<dbReference type="InterPro" id="IPR044081">
    <property type="entry name" value="DUF5776"/>
</dbReference>
<accession>A0A1E5H6A7</accession>
<feature type="domain" description="DUF5776" evidence="2">
    <location>
        <begin position="140"/>
        <end position="209"/>
    </location>
</feature>
<evidence type="ECO:0000313" key="3">
    <source>
        <dbReference type="EMBL" id="OEG20422.1"/>
    </source>
</evidence>
<feature type="domain" description="Peptidase C51" evidence="1">
    <location>
        <begin position="22"/>
        <end position="105"/>
    </location>
</feature>
<dbReference type="SUPFAM" id="SSF54001">
    <property type="entry name" value="Cysteine proteinases"/>
    <property type="match status" value="1"/>
</dbReference>
<dbReference type="OrthoDB" id="2144002at2"/>
<feature type="domain" description="DUF5776" evidence="2">
    <location>
        <begin position="462"/>
        <end position="532"/>
    </location>
</feature>
<organism evidence="3 4">
    <name type="scientific">Enterococcus termitis</name>
    <dbReference type="NCBI Taxonomy" id="332950"/>
    <lineage>
        <taxon>Bacteria</taxon>
        <taxon>Bacillati</taxon>
        <taxon>Bacillota</taxon>
        <taxon>Bacilli</taxon>
        <taxon>Lactobacillales</taxon>
        <taxon>Enterococcaceae</taxon>
        <taxon>Enterococcus</taxon>
    </lineage>
</organism>
<keyword evidence="4" id="KW-1185">Reference proteome</keyword>
<dbReference type="InterPro" id="IPR038765">
    <property type="entry name" value="Papain-like_cys_pep_sf"/>
</dbReference>
<name>A0A1E5H6A7_9ENTE</name>
<feature type="domain" description="DUF5776" evidence="2">
    <location>
        <begin position="219"/>
        <end position="289"/>
    </location>
</feature>
<dbReference type="AlphaFoldDB" id="A0A1E5H6A7"/>
<dbReference type="Gene3D" id="3.90.1720.10">
    <property type="entry name" value="endopeptidase domain like (from Nostoc punctiforme)"/>
    <property type="match status" value="1"/>
</dbReference>
<feature type="domain" description="DUF5776" evidence="2">
    <location>
        <begin position="381"/>
        <end position="451"/>
    </location>
</feature>
<evidence type="ECO:0000259" key="2">
    <source>
        <dbReference type="Pfam" id="PF19087"/>
    </source>
</evidence>
<dbReference type="Proteomes" id="UP000095094">
    <property type="component" value="Unassembled WGS sequence"/>
</dbReference>
<dbReference type="EMBL" id="MIJY01000001">
    <property type="protein sequence ID" value="OEG20422.1"/>
    <property type="molecule type" value="Genomic_DNA"/>
</dbReference>
<reference evidence="4" key="1">
    <citation type="submission" date="2016-09" db="EMBL/GenBank/DDBJ databases">
        <authorList>
            <person name="Gulvik C.A."/>
        </authorList>
    </citation>
    <scope>NUCLEOTIDE SEQUENCE [LARGE SCALE GENOMIC DNA]</scope>
    <source>
        <strain evidence="4">LMG 8895</strain>
    </source>
</reference>
<protein>
    <recommendedName>
        <fullName evidence="5">Peptidase C51 domain-containing protein</fullName>
    </recommendedName>
</protein>
<comment type="caution">
    <text evidence="3">The sequence shown here is derived from an EMBL/GenBank/DDBJ whole genome shotgun (WGS) entry which is preliminary data.</text>
</comment>
<gene>
    <name evidence="3" type="ORF">BCR25_00975</name>
</gene>
<evidence type="ECO:0000259" key="1">
    <source>
        <dbReference type="Pfam" id="PF05257"/>
    </source>
</evidence>
<evidence type="ECO:0000313" key="4">
    <source>
        <dbReference type="Proteomes" id="UP000095094"/>
    </source>
</evidence>
<dbReference type="Pfam" id="PF19087">
    <property type="entry name" value="DUF5776"/>
    <property type="match status" value="5"/>
</dbReference>
<proteinExistence type="predicted"/>
<dbReference type="PATRIC" id="fig|332950.4.peg.378"/>
<feature type="domain" description="DUF5776" evidence="2">
    <location>
        <begin position="300"/>
        <end position="370"/>
    </location>
</feature>
<evidence type="ECO:0008006" key="5">
    <source>
        <dbReference type="Google" id="ProtNLM"/>
    </source>
</evidence>
<dbReference type="RefSeq" id="WP_069661732.1">
    <property type="nucleotide sequence ID" value="NZ_JBHUJJ010000001.1"/>
</dbReference>
<dbReference type="InterPro" id="IPR007921">
    <property type="entry name" value="CHAP_dom"/>
</dbReference>
<sequence>MVLIGDDYPSKWKNLPINGAVDSWGMYTRQCTSFVANRLSVVNKFNISRPPSNWNANVWGQNAQSMGYKVDKNPSVGSVAWWNAGFHVAWVAEVKNGQVLIEEYNNPAGSGRYNNRWINSNNVDGYIHFKDLPTTGNSNYYEVNPGSVMLKKADGLYGANDVDFKNGAVLGTFAAGTKFFIQGIKKSSAGIPRLVTGSGHLLTANKSLVEQCDLAFPNYFNVNPVQVELQTEDGLYAATDRDFKNGLVGNVKYKKGTPFYITGLTYNSTGYPRLITSSGHLLSSNKAVVKVYSGSMFTNYFATNPVKVELKTTDGLYSRNDVDFKNGLVNNKTYNVGTPFYIVGMTQSSSGHPRLITSSGHLLSSNKAVVKVYSGAMFTNYFATNPVKVELKTTDGLYSRDDVDFKNGLINNKTYNVGTPFYIVGMTQSSSGHPRLITSSGHLLSSNKAVVKVYSGMLFNNYYPTNPGRVRLKVADGVYAREDVDFKNGCMDNKTYDVGTSFIIIGMTQSSTGIPRLITNNGYLLSANKSIVEAY</sequence>